<gene>
    <name evidence="1" type="primary">SOL1</name>
    <name evidence="1" type="ORF">EV182_000426</name>
</gene>
<keyword evidence="1" id="KW-0378">Hydrolase</keyword>
<dbReference type="Proteomes" id="UP001145114">
    <property type="component" value="Unassembled WGS sequence"/>
</dbReference>
<proteinExistence type="predicted"/>
<dbReference type="EC" id="3.1.1.31" evidence="1"/>
<dbReference type="EMBL" id="JAMZIH010000018">
    <property type="protein sequence ID" value="KAJ1680229.1"/>
    <property type="molecule type" value="Genomic_DNA"/>
</dbReference>
<organism evidence="1 2">
    <name type="scientific">Spiromyces aspiralis</name>
    <dbReference type="NCBI Taxonomy" id="68401"/>
    <lineage>
        <taxon>Eukaryota</taxon>
        <taxon>Fungi</taxon>
        <taxon>Fungi incertae sedis</taxon>
        <taxon>Zoopagomycota</taxon>
        <taxon>Kickxellomycotina</taxon>
        <taxon>Kickxellomycetes</taxon>
        <taxon>Kickxellales</taxon>
        <taxon>Kickxellaceae</taxon>
        <taxon>Spiromyces</taxon>
    </lineage>
</organism>
<evidence type="ECO:0000313" key="2">
    <source>
        <dbReference type="Proteomes" id="UP001145114"/>
    </source>
</evidence>
<comment type="caution">
    <text evidence="1">The sequence shown here is derived from an EMBL/GenBank/DDBJ whole genome shotgun (WGS) entry which is preliminary data.</text>
</comment>
<accession>A0ACC1I256</accession>
<reference evidence="1" key="1">
    <citation type="submission" date="2022-06" db="EMBL/GenBank/DDBJ databases">
        <title>Phylogenomic reconstructions and comparative analyses of Kickxellomycotina fungi.</title>
        <authorList>
            <person name="Reynolds N.K."/>
            <person name="Stajich J.E."/>
            <person name="Barry K."/>
            <person name="Grigoriev I.V."/>
            <person name="Crous P."/>
            <person name="Smith M.E."/>
        </authorList>
    </citation>
    <scope>NUCLEOTIDE SEQUENCE</scope>
    <source>
        <strain evidence="1">RSA 2271</strain>
    </source>
</reference>
<sequence>MSSYCPVVISKPTIQQVSLELRDLLAKLSKEAIAQRGKFTVAFSGGSLPTTVAAELTKATDVDFSAWYVYFADERCCPHDHPDSNYLLVKDEFLSKVDVPASQVFAINPELVGDPERAAADYAAKVKETVPVDNQGMPLFDCLLLGIGPDGHTCSLFPDRPQVKVSDKIVTHILDSPKPPPPRITLTLPVLNHARHVAFVVTGAGKAEMLESILVKRDQSRPSALVSPEHGMLFWILDDAAAQRLPADLLAKSSAVSHL</sequence>
<keyword evidence="2" id="KW-1185">Reference proteome</keyword>
<evidence type="ECO:0000313" key="1">
    <source>
        <dbReference type="EMBL" id="KAJ1680229.1"/>
    </source>
</evidence>
<name>A0ACC1I256_9FUNG</name>
<protein>
    <submittedName>
        <fullName evidence="1">Suppressor of los1-1</fullName>
        <ecNumber evidence="1">3.1.1.31</ecNumber>
    </submittedName>
</protein>